<evidence type="ECO:0000256" key="2">
    <source>
        <dbReference type="ARBA" id="ARBA00022676"/>
    </source>
</evidence>
<reference evidence="6" key="1">
    <citation type="submission" date="2023-10" db="EMBL/GenBank/DDBJ databases">
        <authorList>
            <person name="Chen Y."/>
            <person name="Shah S."/>
            <person name="Dougan E. K."/>
            <person name="Thang M."/>
            <person name="Chan C."/>
        </authorList>
    </citation>
    <scope>NUCLEOTIDE SEQUENCE [LARGE SCALE GENOMIC DNA]</scope>
</reference>
<protein>
    <recommendedName>
        <fullName evidence="8">Protein O-GlcNAc transferase</fullName>
    </recommendedName>
</protein>
<dbReference type="Pfam" id="PF13432">
    <property type="entry name" value="TPR_16"/>
    <property type="match status" value="1"/>
</dbReference>
<feature type="repeat" description="TPR" evidence="4">
    <location>
        <begin position="146"/>
        <end position="179"/>
    </location>
</feature>
<dbReference type="InterPro" id="IPR011990">
    <property type="entry name" value="TPR-like_helical_dom_sf"/>
</dbReference>
<feature type="non-terminal residue" evidence="6">
    <location>
        <position position="278"/>
    </location>
</feature>
<evidence type="ECO:0000256" key="1">
    <source>
        <dbReference type="ARBA" id="ARBA00004922"/>
    </source>
</evidence>
<proteinExistence type="predicted"/>
<dbReference type="PANTHER" id="PTHR44835">
    <property type="entry name" value="UDP-N-ACETYLGLUCOSAMINE--PEPTIDE N-ACETYLGLUCOSAMINYLTRANSFERASE SPINDLY-RELATED"/>
    <property type="match status" value="1"/>
</dbReference>
<feature type="repeat" description="TPR" evidence="4">
    <location>
        <begin position="44"/>
        <end position="77"/>
    </location>
</feature>
<dbReference type="EMBL" id="CAUYUJ010008428">
    <property type="protein sequence ID" value="CAK0823909.1"/>
    <property type="molecule type" value="Genomic_DNA"/>
</dbReference>
<evidence type="ECO:0008006" key="8">
    <source>
        <dbReference type="Google" id="ProtNLM"/>
    </source>
</evidence>
<feature type="compositionally biased region" description="Low complexity" evidence="5">
    <location>
        <begin position="251"/>
        <end position="264"/>
    </location>
</feature>
<keyword evidence="3" id="KW-0808">Transferase</keyword>
<feature type="non-terminal residue" evidence="6">
    <location>
        <position position="1"/>
    </location>
</feature>
<keyword evidence="2" id="KW-0328">Glycosyltransferase</keyword>
<name>A0ABN9RZA7_9DINO</name>
<dbReference type="Gene3D" id="1.25.40.10">
    <property type="entry name" value="Tetratricopeptide repeat domain"/>
    <property type="match status" value="1"/>
</dbReference>
<dbReference type="PROSITE" id="PS50293">
    <property type="entry name" value="TPR_REGION"/>
    <property type="match status" value="2"/>
</dbReference>
<sequence>SILLLPLRTGHARPRRDHANERAQDFKRASSVLKRALVFNSKNADVFFNLGVMYAEVQKWDRALVQYELATRLDPKHTTAHNNLGVIHRRQGNMEAAIHCFETALKVDPGMNLASKNLGAVYGAVGRMADSIRLTKVALEANPQDAEALNNLALLHRDQGDVDICIEHLDKCLSLEPNNIHACSNRLMTFNYPSEKSREEVFQAHRDWGCQLERRVPAAYSSWEVSRPTGRDPGLLSSAPPVMGAPAAESRPAALPGRGRAGPRAAGGRGVQAVLKSL</sequence>
<organism evidence="6 7">
    <name type="scientific">Prorocentrum cordatum</name>
    <dbReference type="NCBI Taxonomy" id="2364126"/>
    <lineage>
        <taxon>Eukaryota</taxon>
        <taxon>Sar</taxon>
        <taxon>Alveolata</taxon>
        <taxon>Dinophyceae</taxon>
        <taxon>Prorocentrales</taxon>
        <taxon>Prorocentraceae</taxon>
        <taxon>Prorocentrum</taxon>
    </lineage>
</organism>
<comment type="pathway">
    <text evidence="1">Protein modification; protein glycosylation.</text>
</comment>
<evidence type="ECO:0000256" key="4">
    <source>
        <dbReference type="PROSITE-ProRule" id="PRU00339"/>
    </source>
</evidence>
<feature type="region of interest" description="Disordered" evidence="5">
    <location>
        <begin position="224"/>
        <end position="278"/>
    </location>
</feature>
<feature type="repeat" description="TPR" evidence="4">
    <location>
        <begin position="78"/>
        <end position="111"/>
    </location>
</feature>
<evidence type="ECO:0000256" key="5">
    <source>
        <dbReference type="SAM" id="MobiDB-lite"/>
    </source>
</evidence>
<dbReference type="InterPro" id="IPR019734">
    <property type="entry name" value="TPR_rpt"/>
</dbReference>
<dbReference type="Proteomes" id="UP001189429">
    <property type="component" value="Unassembled WGS sequence"/>
</dbReference>
<comment type="caution">
    <text evidence="6">The sequence shown here is derived from an EMBL/GenBank/DDBJ whole genome shotgun (WGS) entry which is preliminary data.</text>
</comment>
<dbReference type="PROSITE" id="PS50005">
    <property type="entry name" value="TPR"/>
    <property type="match status" value="3"/>
</dbReference>
<keyword evidence="4" id="KW-0802">TPR repeat</keyword>
<dbReference type="PANTHER" id="PTHR44835:SF1">
    <property type="entry name" value="PROTEIN O-GLCNAC TRANSFERASE"/>
    <property type="match status" value="1"/>
</dbReference>
<evidence type="ECO:0000313" key="7">
    <source>
        <dbReference type="Proteomes" id="UP001189429"/>
    </source>
</evidence>
<dbReference type="SMART" id="SM00028">
    <property type="entry name" value="TPR"/>
    <property type="match status" value="4"/>
</dbReference>
<accession>A0ABN9RZA7</accession>
<evidence type="ECO:0000256" key="3">
    <source>
        <dbReference type="ARBA" id="ARBA00022679"/>
    </source>
</evidence>
<dbReference type="InterPro" id="IPR051939">
    <property type="entry name" value="Glycosyltr_41/O-GlcNAc_trsf"/>
</dbReference>
<dbReference type="Pfam" id="PF00515">
    <property type="entry name" value="TPR_1"/>
    <property type="match status" value="2"/>
</dbReference>
<evidence type="ECO:0000313" key="6">
    <source>
        <dbReference type="EMBL" id="CAK0823909.1"/>
    </source>
</evidence>
<keyword evidence="7" id="KW-1185">Reference proteome</keyword>
<dbReference type="SUPFAM" id="SSF48452">
    <property type="entry name" value="TPR-like"/>
    <property type="match status" value="1"/>
</dbReference>
<gene>
    <name evidence="6" type="ORF">PCOR1329_LOCUS24473</name>
</gene>